<protein>
    <submittedName>
        <fullName evidence="2">Uncharacterized protein</fullName>
    </submittedName>
</protein>
<proteinExistence type="predicted"/>
<name>A0AA40KUY7_9HYME</name>
<dbReference type="AlphaFoldDB" id="A0AA40KUY7"/>
<sequence length="84" mass="9532">MTSVGDGGNWSPEGASEARSEYEQLSDRQYDSHVTRGYSLVSTAAIRHFHGVINKIPWLSLWVVSLQSNGVSTRNWKPNRDRRE</sequence>
<keyword evidence="3" id="KW-1185">Reference proteome</keyword>
<feature type="compositionally biased region" description="Basic and acidic residues" evidence="1">
    <location>
        <begin position="16"/>
        <end position="29"/>
    </location>
</feature>
<evidence type="ECO:0000313" key="2">
    <source>
        <dbReference type="EMBL" id="KAK1133867.1"/>
    </source>
</evidence>
<gene>
    <name evidence="2" type="ORF">K0M31_011653</name>
</gene>
<dbReference type="EMBL" id="JAHYIQ010000003">
    <property type="protein sequence ID" value="KAK1133867.1"/>
    <property type="molecule type" value="Genomic_DNA"/>
</dbReference>
<dbReference type="Proteomes" id="UP001177670">
    <property type="component" value="Unassembled WGS sequence"/>
</dbReference>
<comment type="caution">
    <text evidence="2">The sequence shown here is derived from an EMBL/GenBank/DDBJ whole genome shotgun (WGS) entry which is preliminary data.</text>
</comment>
<evidence type="ECO:0000313" key="3">
    <source>
        <dbReference type="Proteomes" id="UP001177670"/>
    </source>
</evidence>
<accession>A0AA40KUY7</accession>
<feature type="region of interest" description="Disordered" evidence="1">
    <location>
        <begin position="1"/>
        <end position="29"/>
    </location>
</feature>
<organism evidence="2 3">
    <name type="scientific">Melipona bicolor</name>
    <dbReference type="NCBI Taxonomy" id="60889"/>
    <lineage>
        <taxon>Eukaryota</taxon>
        <taxon>Metazoa</taxon>
        <taxon>Ecdysozoa</taxon>
        <taxon>Arthropoda</taxon>
        <taxon>Hexapoda</taxon>
        <taxon>Insecta</taxon>
        <taxon>Pterygota</taxon>
        <taxon>Neoptera</taxon>
        <taxon>Endopterygota</taxon>
        <taxon>Hymenoptera</taxon>
        <taxon>Apocrita</taxon>
        <taxon>Aculeata</taxon>
        <taxon>Apoidea</taxon>
        <taxon>Anthophila</taxon>
        <taxon>Apidae</taxon>
        <taxon>Melipona</taxon>
    </lineage>
</organism>
<evidence type="ECO:0000256" key="1">
    <source>
        <dbReference type="SAM" id="MobiDB-lite"/>
    </source>
</evidence>
<reference evidence="2" key="1">
    <citation type="submission" date="2021-10" db="EMBL/GenBank/DDBJ databases">
        <title>Melipona bicolor Genome sequencing and assembly.</title>
        <authorList>
            <person name="Araujo N.S."/>
            <person name="Arias M.C."/>
        </authorList>
    </citation>
    <scope>NUCLEOTIDE SEQUENCE</scope>
    <source>
        <strain evidence="2">USP_2M_L1-L4_2017</strain>
        <tissue evidence="2">Whole body</tissue>
    </source>
</reference>